<proteinExistence type="predicted"/>
<comment type="caution">
    <text evidence="1">The sequence shown here is derived from an EMBL/GenBank/DDBJ whole genome shotgun (WGS) entry which is preliminary data.</text>
</comment>
<dbReference type="RefSeq" id="WP_241573128.1">
    <property type="nucleotide sequence ID" value="NZ_JAKUML010000018.1"/>
</dbReference>
<keyword evidence="2" id="KW-1185">Reference proteome</keyword>
<dbReference type="AlphaFoldDB" id="A0A9X1X1F4"/>
<gene>
    <name evidence="1" type="ORF">MKI79_10365</name>
</gene>
<protein>
    <submittedName>
        <fullName evidence="1">Uncharacterized protein</fullName>
    </submittedName>
</protein>
<accession>A0A9X1X1F4</accession>
<evidence type="ECO:0000313" key="1">
    <source>
        <dbReference type="EMBL" id="MCJ8147290.1"/>
    </source>
</evidence>
<evidence type="ECO:0000313" key="2">
    <source>
        <dbReference type="Proteomes" id="UP001139701"/>
    </source>
</evidence>
<dbReference type="Proteomes" id="UP001139701">
    <property type="component" value="Unassembled WGS sequence"/>
</dbReference>
<sequence>MSNNSAFALQTTLLKIIVPYLALHWVSRSSHNQGVDVKSRKKHHPIDHFDGMIMDQLG</sequence>
<organism evidence="1 2">
    <name type="scientific">Acinetobacter sedimenti</name>
    <dbReference type="NCBI Taxonomy" id="2919922"/>
    <lineage>
        <taxon>Bacteria</taxon>
        <taxon>Pseudomonadati</taxon>
        <taxon>Pseudomonadota</taxon>
        <taxon>Gammaproteobacteria</taxon>
        <taxon>Moraxellales</taxon>
        <taxon>Moraxellaceae</taxon>
        <taxon>Acinetobacter</taxon>
    </lineage>
</organism>
<name>A0A9X1X1F4_9GAMM</name>
<reference evidence="1" key="1">
    <citation type="submission" date="2022-02" db="EMBL/GenBank/DDBJ databases">
        <title>Acinetobacter A3.8 sp. nov., isolated from Sediment (Zhairuo Island).</title>
        <authorList>
            <person name="Zheng K."/>
        </authorList>
    </citation>
    <scope>NUCLEOTIDE SEQUENCE</scope>
    <source>
        <strain evidence="1">A3.8</strain>
    </source>
</reference>
<dbReference type="EMBL" id="JAKUML010000018">
    <property type="protein sequence ID" value="MCJ8147290.1"/>
    <property type="molecule type" value="Genomic_DNA"/>
</dbReference>